<evidence type="ECO:0000313" key="1">
    <source>
        <dbReference type="EMBL" id="GFS35769.1"/>
    </source>
</evidence>
<sequence>MQRFLRAWKFWKYITGDAQPPHLPDDVDDASYAKYQSQLEDWDNNNSKIITWFANTSVPSIHSLFTPFETAKESGQTLTDFYSKMSNLWNYLAQFERTWTCSTDATTFYAYAYRDHSRLRHFLIALPSNYERTWASLFHRHPLPTIGQAIAELRFEETSNKTMVFHQHSQPILATAFLVSSTTIISACSIY</sequence>
<name>A0A7J0DI78_9ERIC</name>
<dbReference type="Proteomes" id="UP000585474">
    <property type="component" value="Unassembled WGS sequence"/>
</dbReference>
<keyword evidence="2" id="KW-1185">Reference proteome</keyword>
<organism evidence="1 2">
    <name type="scientific">Actinidia rufa</name>
    <dbReference type="NCBI Taxonomy" id="165716"/>
    <lineage>
        <taxon>Eukaryota</taxon>
        <taxon>Viridiplantae</taxon>
        <taxon>Streptophyta</taxon>
        <taxon>Embryophyta</taxon>
        <taxon>Tracheophyta</taxon>
        <taxon>Spermatophyta</taxon>
        <taxon>Magnoliopsida</taxon>
        <taxon>eudicotyledons</taxon>
        <taxon>Gunneridae</taxon>
        <taxon>Pentapetalae</taxon>
        <taxon>asterids</taxon>
        <taxon>Ericales</taxon>
        <taxon>Actinidiaceae</taxon>
        <taxon>Actinidia</taxon>
    </lineage>
</organism>
<reference evidence="2" key="1">
    <citation type="submission" date="2019-07" db="EMBL/GenBank/DDBJ databases">
        <title>De Novo Assembly of kiwifruit Actinidia rufa.</title>
        <authorList>
            <person name="Sugita-Konishi S."/>
            <person name="Sato K."/>
            <person name="Mori E."/>
            <person name="Abe Y."/>
            <person name="Kisaki G."/>
            <person name="Hamano K."/>
            <person name="Suezawa K."/>
            <person name="Otani M."/>
            <person name="Fukuda T."/>
            <person name="Manabe T."/>
            <person name="Gomi K."/>
            <person name="Tabuchi M."/>
            <person name="Akimitsu K."/>
            <person name="Kataoka I."/>
        </authorList>
    </citation>
    <scope>NUCLEOTIDE SEQUENCE [LARGE SCALE GENOMIC DNA]</scope>
    <source>
        <strain evidence="2">cv. Fuchu</strain>
    </source>
</reference>
<protein>
    <submittedName>
        <fullName evidence="1">Uncharacterized protein</fullName>
    </submittedName>
</protein>
<gene>
    <name evidence="1" type="ORF">Acr_00g0041900</name>
</gene>
<accession>A0A7J0DI78</accession>
<proteinExistence type="predicted"/>
<dbReference type="AlphaFoldDB" id="A0A7J0DI78"/>
<dbReference type="OrthoDB" id="1706811at2759"/>
<dbReference type="EMBL" id="BJWL01000238">
    <property type="protein sequence ID" value="GFS35769.1"/>
    <property type="molecule type" value="Genomic_DNA"/>
</dbReference>
<comment type="caution">
    <text evidence="1">The sequence shown here is derived from an EMBL/GenBank/DDBJ whole genome shotgun (WGS) entry which is preliminary data.</text>
</comment>
<evidence type="ECO:0000313" key="2">
    <source>
        <dbReference type="Proteomes" id="UP000585474"/>
    </source>
</evidence>